<gene>
    <name evidence="2" type="ORF">BDV25DRAFT_166014</name>
</gene>
<dbReference type="AlphaFoldDB" id="A0A5N6TEU0"/>
<evidence type="ECO:0000313" key="2">
    <source>
        <dbReference type="EMBL" id="KAE8144816.1"/>
    </source>
</evidence>
<reference evidence="2 3" key="1">
    <citation type="submission" date="2019-04" db="EMBL/GenBank/DDBJ databases">
        <title>Friends and foes A comparative genomics study of 23 Aspergillus species from section Flavi.</title>
        <authorList>
            <consortium name="DOE Joint Genome Institute"/>
            <person name="Kjaerbolling I."/>
            <person name="Vesth T."/>
            <person name="Frisvad J.C."/>
            <person name="Nybo J.L."/>
            <person name="Theobald S."/>
            <person name="Kildgaard S."/>
            <person name="Isbrandt T."/>
            <person name="Kuo A."/>
            <person name="Sato A."/>
            <person name="Lyhne E.K."/>
            <person name="Kogle M.E."/>
            <person name="Wiebenga A."/>
            <person name="Kun R.S."/>
            <person name="Lubbers R.J."/>
            <person name="Makela M.R."/>
            <person name="Barry K."/>
            <person name="Chovatia M."/>
            <person name="Clum A."/>
            <person name="Daum C."/>
            <person name="Haridas S."/>
            <person name="He G."/>
            <person name="LaButti K."/>
            <person name="Lipzen A."/>
            <person name="Mondo S."/>
            <person name="Riley R."/>
            <person name="Salamov A."/>
            <person name="Simmons B.A."/>
            <person name="Magnuson J.K."/>
            <person name="Henrissat B."/>
            <person name="Mortensen U.H."/>
            <person name="Larsen T.O."/>
            <person name="Devries R.P."/>
            <person name="Grigoriev I.V."/>
            <person name="Machida M."/>
            <person name="Baker S.E."/>
            <person name="Andersen M.R."/>
        </authorList>
    </citation>
    <scope>NUCLEOTIDE SEQUENCE [LARGE SCALE GENOMIC DNA]</scope>
    <source>
        <strain evidence="2 3">IBT 18842</strain>
    </source>
</reference>
<keyword evidence="1" id="KW-0732">Signal</keyword>
<feature type="chain" id="PRO_5024912400" evidence="1">
    <location>
        <begin position="22"/>
        <end position="152"/>
    </location>
</feature>
<sequence>MHGRMAFSFFLLEYLFPATRSIVHIKCKVEFYNMTELPHWILVKSRGKRNPGKKKGGRKGSMMQWNVDCGEILRAAQYLRGVVSLQSCTATKSQHTYLSKCTFGSNQEPIGKAQNIADNLVTLYNKEMKFVIASIDAAVNQEQSFAFHRMIP</sequence>
<accession>A0A5N6TEU0</accession>
<evidence type="ECO:0000256" key="1">
    <source>
        <dbReference type="SAM" id="SignalP"/>
    </source>
</evidence>
<name>A0A5N6TEU0_ASPAV</name>
<evidence type="ECO:0000313" key="3">
    <source>
        <dbReference type="Proteomes" id="UP000325780"/>
    </source>
</evidence>
<dbReference type="Proteomes" id="UP000325780">
    <property type="component" value="Unassembled WGS sequence"/>
</dbReference>
<dbReference type="EMBL" id="ML742431">
    <property type="protein sequence ID" value="KAE8144816.1"/>
    <property type="molecule type" value="Genomic_DNA"/>
</dbReference>
<proteinExistence type="predicted"/>
<feature type="signal peptide" evidence="1">
    <location>
        <begin position="1"/>
        <end position="21"/>
    </location>
</feature>
<protein>
    <submittedName>
        <fullName evidence="2">Uncharacterized protein</fullName>
    </submittedName>
</protein>
<keyword evidence="3" id="KW-1185">Reference proteome</keyword>
<organism evidence="2 3">
    <name type="scientific">Aspergillus avenaceus</name>
    <dbReference type="NCBI Taxonomy" id="36643"/>
    <lineage>
        <taxon>Eukaryota</taxon>
        <taxon>Fungi</taxon>
        <taxon>Dikarya</taxon>
        <taxon>Ascomycota</taxon>
        <taxon>Pezizomycotina</taxon>
        <taxon>Eurotiomycetes</taxon>
        <taxon>Eurotiomycetidae</taxon>
        <taxon>Eurotiales</taxon>
        <taxon>Aspergillaceae</taxon>
        <taxon>Aspergillus</taxon>
        <taxon>Aspergillus subgen. Circumdati</taxon>
    </lineage>
</organism>